<evidence type="ECO:0000259" key="1">
    <source>
        <dbReference type="Pfam" id="PF13556"/>
    </source>
</evidence>
<dbReference type="PANTHER" id="PTHR33744:SF1">
    <property type="entry name" value="DNA-BINDING TRANSCRIPTIONAL ACTIVATOR ADER"/>
    <property type="match status" value="1"/>
</dbReference>
<dbReference type="Proteomes" id="UP001589710">
    <property type="component" value="Unassembled WGS sequence"/>
</dbReference>
<comment type="caution">
    <text evidence="2">The sequence shown here is derived from an EMBL/GenBank/DDBJ whole genome shotgun (WGS) entry which is preliminary data.</text>
</comment>
<keyword evidence="3" id="KW-1185">Reference proteome</keyword>
<dbReference type="Gene3D" id="1.10.10.2840">
    <property type="entry name" value="PucR C-terminal helix-turn-helix domain"/>
    <property type="match status" value="1"/>
</dbReference>
<organism evidence="2 3">
    <name type="scientific">Streptomyces yanii</name>
    <dbReference type="NCBI Taxonomy" id="78510"/>
    <lineage>
        <taxon>Bacteria</taxon>
        <taxon>Bacillati</taxon>
        <taxon>Actinomycetota</taxon>
        <taxon>Actinomycetes</taxon>
        <taxon>Kitasatosporales</taxon>
        <taxon>Streptomycetaceae</taxon>
        <taxon>Streptomyces</taxon>
    </lineage>
</organism>
<proteinExistence type="predicted"/>
<dbReference type="EMBL" id="JBHMCG010000060">
    <property type="protein sequence ID" value="MFB9573517.1"/>
    <property type="molecule type" value="Genomic_DNA"/>
</dbReference>
<dbReference type="Pfam" id="PF13556">
    <property type="entry name" value="HTH_30"/>
    <property type="match status" value="1"/>
</dbReference>
<evidence type="ECO:0000313" key="3">
    <source>
        <dbReference type="Proteomes" id="UP001589710"/>
    </source>
</evidence>
<dbReference type="PANTHER" id="PTHR33744">
    <property type="entry name" value="CARBOHYDRATE DIACID REGULATOR"/>
    <property type="match status" value="1"/>
</dbReference>
<dbReference type="InterPro" id="IPR051448">
    <property type="entry name" value="CdaR-like_regulators"/>
</dbReference>
<sequence>MKSAESAFEWVELLGDVQAMVHHEDVAHLRLLSRVALDIGEELRDVSTRIAEGVRYNLRHGTALSTTRETYSDNRCSAADTAHELYIHRNTLRQRLARIEVAVCRDDCSGSSGQLHDRHLVD</sequence>
<gene>
    <name evidence="2" type="ORF">ACFFTL_14590</name>
</gene>
<feature type="domain" description="PucR C-terminal helix-turn-helix" evidence="1">
    <location>
        <begin position="67"/>
        <end position="100"/>
    </location>
</feature>
<dbReference type="InterPro" id="IPR025736">
    <property type="entry name" value="PucR_C-HTH_dom"/>
</dbReference>
<name>A0ABV5R8D4_9ACTN</name>
<accession>A0ABV5R8D4</accession>
<reference evidence="2 3" key="1">
    <citation type="submission" date="2024-09" db="EMBL/GenBank/DDBJ databases">
        <authorList>
            <person name="Sun Q."/>
            <person name="Mori K."/>
        </authorList>
    </citation>
    <scope>NUCLEOTIDE SEQUENCE [LARGE SCALE GENOMIC DNA]</scope>
    <source>
        <strain evidence="2 3">JCM 3331</strain>
    </source>
</reference>
<dbReference type="RefSeq" id="WP_345515547.1">
    <property type="nucleotide sequence ID" value="NZ_BAAAXD010000031.1"/>
</dbReference>
<evidence type="ECO:0000313" key="2">
    <source>
        <dbReference type="EMBL" id="MFB9573517.1"/>
    </source>
</evidence>
<dbReference type="InterPro" id="IPR042070">
    <property type="entry name" value="PucR_C-HTH_sf"/>
</dbReference>
<protein>
    <submittedName>
        <fullName evidence="2">Helix-turn-helix domain-containing protein</fullName>
    </submittedName>
</protein>